<feature type="compositionally biased region" description="Polar residues" evidence="1">
    <location>
        <begin position="230"/>
        <end position="239"/>
    </location>
</feature>
<evidence type="ECO:0000313" key="3">
    <source>
        <dbReference type="Proteomes" id="UP000599688"/>
    </source>
</evidence>
<dbReference type="AlphaFoldDB" id="A0A917E834"/>
<name>A0A917E834_9FLAO</name>
<feature type="compositionally biased region" description="Basic and acidic residues" evidence="1">
    <location>
        <begin position="240"/>
        <end position="256"/>
    </location>
</feature>
<dbReference type="RefSeq" id="WP_188406057.1">
    <property type="nucleotide sequence ID" value="NZ_BMGL01000007.1"/>
</dbReference>
<feature type="compositionally biased region" description="Polar residues" evidence="1">
    <location>
        <begin position="153"/>
        <end position="162"/>
    </location>
</feature>
<dbReference type="EMBL" id="BMGL01000007">
    <property type="protein sequence ID" value="GGE13395.1"/>
    <property type="molecule type" value="Genomic_DNA"/>
</dbReference>
<protein>
    <submittedName>
        <fullName evidence="2">Uncharacterized protein</fullName>
    </submittedName>
</protein>
<gene>
    <name evidence="2" type="ORF">GCM10010831_13440</name>
</gene>
<reference evidence="2 3" key="1">
    <citation type="journal article" date="2014" name="Int. J. Syst. Evol. Microbiol.">
        <title>Complete genome sequence of Corynebacterium casei LMG S-19264T (=DSM 44701T), isolated from a smear-ripened cheese.</title>
        <authorList>
            <consortium name="US DOE Joint Genome Institute (JGI-PGF)"/>
            <person name="Walter F."/>
            <person name="Albersmeier A."/>
            <person name="Kalinowski J."/>
            <person name="Ruckert C."/>
        </authorList>
    </citation>
    <scope>NUCLEOTIDE SEQUENCE [LARGE SCALE GENOMIC DNA]</scope>
    <source>
        <strain evidence="2 3">CGMCC 1.12925</strain>
    </source>
</reference>
<proteinExistence type="predicted"/>
<keyword evidence="3" id="KW-1185">Reference proteome</keyword>
<feature type="compositionally biased region" description="Basic and acidic residues" evidence="1">
    <location>
        <begin position="98"/>
        <end position="120"/>
    </location>
</feature>
<organism evidence="2 3">
    <name type="scientific">Psychroflexus salis</name>
    <dbReference type="NCBI Taxonomy" id="1526574"/>
    <lineage>
        <taxon>Bacteria</taxon>
        <taxon>Pseudomonadati</taxon>
        <taxon>Bacteroidota</taxon>
        <taxon>Flavobacteriia</taxon>
        <taxon>Flavobacteriales</taxon>
        <taxon>Flavobacteriaceae</taxon>
        <taxon>Psychroflexus</taxon>
    </lineage>
</organism>
<sequence>MKKVLEGELTSLAHSILKAKNDNVHELKEKAGLLYEKLCVLAFAEKHFAGKQPNIGKMAFKSAFETDLDEVSSISDTASEAAKETTRLENTVENENAATEKPEIEKEIQKTENSKPVEASKEDDENSAPTEASSNKSETSAEKVEQETLIANKKTSINQENSAVKEANSIKKEDNHQSTADDLSEEDFGVHFDELPDFEPASASSSTQLPTQEETEIEQTTSEQKEEQSLNETQATPSKNENKVDEDSTIEEDKPKPQRTMDLFSQEKKSLNDQLKTELKIGLNDRLAFTKKLFEGNVEAYHRVMAKINEFSNIQEAKVYLENQVKPSYNWHEHEAIEQRFLEILEAKLA</sequence>
<accession>A0A917E834</accession>
<evidence type="ECO:0000313" key="2">
    <source>
        <dbReference type="EMBL" id="GGE13395.1"/>
    </source>
</evidence>
<comment type="caution">
    <text evidence="2">The sequence shown here is derived from an EMBL/GenBank/DDBJ whole genome shotgun (WGS) entry which is preliminary data.</text>
</comment>
<dbReference type="Proteomes" id="UP000599688">
    <property type="component" value="Unassembled WGS sequence"/>
</dbReference>
<feature type="compositionally biased region" description="Polar residues" evidence="1">
    <location>
        <begin position="127"/>
        <end position="138"/>
    </location>
</feature>
<feature type="region of interest" description="Disordered" evidence="1">
    <location>
        <begin position="71"/>
        <end position="259"/>
    </location>
</feature>
<evidence type="ECO:0000256" key="1">
    <source>
        <dbReference type="SAM" id="MobiDB-lite"/>
    </source>
</evidence>
<feature type="compositionally biased region" description="Low complexity" evidence="1">
    <location>
        <begin position="207"/>
        <end position="222"/>
    </location>
</feature>